<dbReference type="GO" id="GO:0016491">
    <property type="term" value="F:oxidoreductase activity"/>
    <property type="evidence" value="ECO:0007669"/>
    <property type="project" value="UniProtKB-KW"/>
</dbReference>
<evidence type="ECO:0000256" key="2">
    <source>
        <dbReference type="ARBA" id="ARBA00023002"/>
    </source>
</evidence>
<dbReference type="InterPro" id="IPR002347">
    <property type="entry name" value="SDR_fam"/>
</dbReference>
<comment type="caution">
    <text evidence="3">The sequence shown here is derived from an EMBL/GenBank/DDBJ whole genome shotgun (WGS) entry which is preliminary data.</text>
</comment>
<dbReference type="InterPro" id="IPR036291">
    <property type="entry name" value="NAD(P)-bd_dom_sf"/>
</dbReference>
<gene>
    <name evidence="3" type="ORF">N657DRAFT_579489</name>
</gene>
<dbReference type="SUPFAM" id="SSF51735">
    <property type="entry name" value="NAD(P)-binding Rossmann-fold domains"/>
    <property type="match status" value="1"/>
</dbReference>
<keyword evidence="4" id="KW-1185">Reference proteome</keyword>
<name>A0AAN6Z0P5_9PEZI</name>
<keyword evidence="2" id="KW-0560">Oxidoreductase</keyword>
<dbReference type="RefSeq" id="XP_062644453.1">
    <property type="nucleotide sequence ID" value="XM_062789392.1"/>
</dbReference>
<dbReference type="PANTHER" id="PTHR43669:SF3">
    <property type="entry name" value="ALCOHOL DEHYDROGENASE, PUTATIVE (AFU_ORTHOLOGUE AFUA_3G03445)-RELATED"/>
    <property type="match status" value="1"/>
</dbReference>
<evidence type="ECO:0000256" key="1">
    <source>
        <dbReference type="ARBA" id="ARBA00006484"/>
    </source>
</evidence>
<accession>A0AAN6Z0P5</accession>
<organism evidence="3 4">
    <name type="scientific">Parathielavia appendiculata</name>
    <dbReference type="NCBI Taxonomy" id="2587402"/>
    <lineage>
        <taxon>Eukaryota</taxon>
        <taxon>Fungi</taxon>
        <taxon>Dikarya</taxon>
        <taxon>Ascomycota</taxon>
        <taxon>Pezizomycotina</taxon>
        <taxon>Sordariomycetes</taxon>
        <taxon>Sordariomycetidae</taxon>
        <taxon>Sordariales</taxon>
        <taxon>Chaetomiaceae</taxon>
        <taxon>Parathielavia</taxon>
    </lineage>
</organism>
<evidence type="ECO:0000313" key="4">
    <source>
        <dbReference type="Proteomes" id="UP001302602"/>
    </source>
</evidence>
<dbReference type="Pfam" id="PF00106">
    <property type="entry name" value="adh_short"/>
    <property type="match status" value="1"/>
</dbReference>
<reference evidence="3" key="1">
    <citation type="journal article" date="2023" name="Mol. Phylogenet. Evol.">
        <title>Genome-scale phylogeny and comparative genomics of the fungal order Sordariales.</title>
        <authorList>
            <person name="Hensen N."/>
            <person name="Bonometti L."/>
            <person name="Westerberg I."/>
            <person name="Brannstrom I.O."/>
            <person name="Guillou S."/>
            <person name="Cros-Aarteil S."/>
            <person name="Calhoun S."/>
            <person name="Haridas S."/>
            <person name="Kuo A."/>
            <person name="Mondo S."/>
            <person name="Pangilinan J."/>
            <person name="Riley R."/>
            <person name="LaButti K."/>
            <person name="Andreopoulos B."/>
            <person name="Lipzen A."/>
            <person name="Chen C."/>
            <person name="Yan M."/>
            <person name="Daum C."/>
            <person name="Ng V."/>
            <person name="Clum A."/>
            <person name="Steindorff A."/>
            <person name="Ohm R.A."/>
            <person name="Martin F."/>
            <person name="Silar P."/>
            <person name="Natvig D.O."/>
            <person name="Lalanne C."/>
            <person name="Gautier V."/>
            <person name="Ament-Velasquez S.L."/>
            <person name="Kruys A."/>
            <person name="Hutchinson M.I."/>
            <person name="Powell A.J."/>
            <person name="Barry K."/>
            <person name="Miller A.N."/>
            <person name="Grigoriev I.V."/>
            <person name="Debuchy R."/>
            <person name="Gladieux P."/>
            <person name="Hiltunen Thoren M."/>
            <person name="Johannesson H."/>
        </authorList>
    </citation>
    <scope>NUCLEOTIDE SEQUENCE</scope>
    <source>
        <strain evidence="3">CBS 731.68</strain>
    </source>
</reference>
<dbReference type="Proteomes" id="UP001302602">
    <property type="component" value="Unassembled WGS sequence"/>
</dbReference>
<dbReference type="GeneID" id="87826162"/>
<dbReference type="Gene3D" id="3.40.50.720">
    <property type="entry name" value="NAD(P)-binding Rossmann-like Domain"/>
    <property type="match status" value="1"/>
</dbReference>
<reference evidence="3" key="2">
    <citation type="submission" date="2023-05" db="EMBL/GenBank/DDBJ databases">
        <authorList>
            <consortium name="Lawrence Berkeley National Laboratory"/>
            <person name="Steindorff A."/>
            <person name="Hensen N."/>
            <person name="Bonometti L."/>
            <person name="Westerberg I."/>
            <person name="Brannstrom I.O."/>
            <person name="Guillou S."/>
            <person name="Cros-Aarteil S."/>
            <person name="Calhoun S."/>
            <person name="Haridas S."/>
            <person name="Kuo A."/>
            <person name="Mondo S."/>
            <person name="Pangilinan J."/>
            <person name="Riley R."/>
            <person name="Labutti K."/>
            <person name="Andreopoulos B."/>
            <person name="Lipzen A."/>
            <person name="Chen C."/>
            <person name="Yanf M."/>
            <person name="Daum C."/>
            <person name="Ng V."/>
            <person name="Clum A."/>
            <person name="Ohm R."/>
            <person name="Martin F."/>
            <person name="Silar P."/>
            <person name="Natvig D."/>
            <person name="Lalanne C."/>
            <person name="Gautier V."/>
            <person name="Ament-Velasquez S.L."/>
            <person name="Kruys A."/>
            <person name="Hutchinson M.I."/>
            <person name="Powell A.J."/>
            <person name="Barry K."/>
            <person name="Miller A.N."/>
            <person name="Grigoriev I.V."/>
            <person name="Debuchy R."/>
            <person name="Gladieux P."/>
            <person name="Thoren M.H."/>
            <person name="Johannesson H."/>
        </authorList>
    </citation>
    <scope>NUCLEOTIDE SEQUENCE</scope>
    <source>
        <strain evidence="3">CBS 731.68</strain>
    </source>
</reference>
<dbReference type="PANTHER" id="PTHR43669">
    <property type="entry name" value="5-KETO-D-GLUCONATE 5-REDUCTASE"/>
    <property type="match status" value="1"/>
</dbReference>
<dbReference type="AlphaFoldDB" id="A0AAN6Z0P5"/>
<evidence type="ECO:0000313" key="3">
    <source>
        <dbReference type="EMBL" id="KAK4120682.1"/>
    </source>
</evidence>
<protein>
    <submittedName>
        <fullName evidence="3">NAD(P)-binding protein</fullName>
    </submittedName>
</protein>
<dbReference type="EMBL" id="MU853237">
    <property type="protein sequence ID" value="KAK4120682.1"/>
    <property type="molecule type" value="Genomic_DNA"/>
</dbReference>
<proteinExistence type="inferred from homology"/>
<dbReference type="CDD" id="cd05233">
    <property type="entry name" value="SDR_c"/>
    <property type="match status" value="1"/>
</dbReference>
<comment type="similarity">
    <text evidence="1">Belongs to the short-chain dehydrogenases/reductases (SDR) family.</text>
</comment>
<sequence length="234" mass="24912">MSARTLLVVGSGPGIGRAVTTLFASKRYTNVVLVARRAESLAAEKAAIEHAVGPQVNVRTYAVDITDLAALGKALDDADAAIGKPECVFFNAARVLPSAFFEHDVKEIEYDLKITVSALYVLAQRYIPHLVSLAKAGADPDSEHSSSAKPGFLVTSSALPLEPIPQLFALSLVKAAQRNLVQSLHMAYAPEGVHVGVINVAGAVSPDDLERNPANIAARAWDWFEGLRGFEVVI</sequence>